<accession>A0A328B114</accession>
<keyword evidence="2" id="KW-1185">Reference proteome</keyword>
<evidence type="ECO:0000313" key="2">
    <source>
        <dbReference type="Proteomes" id="UP000249842"/>
    </source>
</evidence>
<dbReference type="InterPro" id="IPR008775">
    <property type="entry name" value="Phytyl_CoA_dOase-like"/>
</dbReference>
<dbReference type="Pfam" id="PF05721">
    <property type="entry name" value="PhyH"/>
    <property type="match status" value="1"/>
</dbReference>
<sequence length="316" mass="35071">MDIMTESRTEEADGRLARAVVSDFIRNGAHLFDERVDPQAAAELLAEIRATRRFDDSLFLSQAEFDADPQYTGVNPKPGRNLLERFEHRLGFVEQAPHLVEAITTLLGPDYRILDKKVVCGVPARSVPPWLQARILGNPVNNLGAYVRPEHRDVTYFYGIDFHQDLIDYKAREADFLTLYVYLHPVGRADAPLFLLEGSHRLGGSVFPHELTRTGPDAWLYRNGPYGEVAVRQRMLTGDAGFAAIWHACTLHGTQPDAADHERISLRYLVARGAAKTSAIDTVNATLAGPLSLTDTRKDLGADGSAAIRRNTVNQV</sequence>
<dbReference type="EMBL" id="QFYP01000001">
    <property type="protein sequence ID" value="RAK60497.1"/>
    <property type="molecule type" value="Genomic_DNA"/>
</dbReference>
<dbReference type="GO" id="GO:0016706">
    <property type="term" value="F:2-oxoglutarate-dependent dioxygenase activity"/>
    <property type="evidence" value="ECO:0007669"/>
    <property type="project" value="UniProtKB-ARBA"/>
</dbReference>
<evidence type="ECO:0008006" key="3">
    <source>
        <dbReference type="Google" id="ProtNLM"/>
    </source>
</evidence>
<dbReference type="AlphaFoldDB" id="A0A328B114"/>
<dbReference type="Gene3D" id="2.60.120.620">
    <property type="entry name" value="q2cbj1_9rhob like domain"/>
    <property type="match status" value="1"/>
</dbReference>
<gene>
    <name evidence="1" type="ORF">DJ021_12130</name>
</gene>
<protein>
    <recommendedName>
        <fullName evidence="3">Phytanoyl-CoA dioxygenase</fullName>
    </recommendedName>
</protein>
<reference evidence="2" key="1">
    <citation type="submission" date="2018-05" db="EMBL/GenBank/DDBJ databases">
        <authorList>
            <person name="Li X."/>
        </authorList>
    </citation>
    <scope>NUCLEOTIDE SEQUENCE [LARGE SCALE GENOMIC DNA]</scope>
    <source>
        <strain evidence="2">HKS-05</strain>
    </source>
</reference>
<proteinExistence type="predicted"/>
<name>A0A328B114_9CAUL</name>
<dbReference type="OrthoDB" id="9791262at2"/>
<comment type="caution">
    <text evidence="1">The sequence shown here is derived from an EMBL/GenBank/DDBJ whole genome shotgun (WGS) entry which is preliminary data.</text>
</comment>
<dbReference type="SUPFAM" id="SSF51197">
    <property type="entry name" value="Clavaminate synthase-like"/>
    <property type="match status" value="1"/>
</dbReference>
<dbReference type="Proteomes" id="UP000249842">
    <property type="component" value="Unassembled WGS sequence"/>
</dbReference>
<organism evidence="1 2">
    <name type="scientific">Phenylobacterium hankyongense</name>
    <dbReference type="NCBI Taxonomy" id="1813876"/>
    <lineage>
        <taxon>Bacteria</taxon>
        <taxon>Pseudomonadati</taxon>
        <taxon>Pseudomonadota</taxon>
        <taxon>Alphaproteobacteria</taxon>
        <taxon>Caulobacterales</taxon>
        <taxon>Caulobacteraceae</taxon>
        <taxon>Phenylobacterium</taxon>
    </lineage>
</organism>
<evidence type="ECO:0000313" key="1">
    <source>
        <dbReference type="EMBL" id="RAK60497.1"/>
    </source>
</evidence>